<keyword evidence="2" id="KW-1185">Reference proteome</keyword>
<dbReference type="GO" id="GO:0008289">
    <property type="term" value="F:lipid binding"/>
    <property type="evidence" value="ECO:0007669"/>
    <property type="project" value="InterPro"/>
</dbReference>
<evidence type="ECO:0000313" key="2">
    <source>
        <dbReference type="Proteomes" id="UP000565262"/>
    </source>
</evidence>
<dbReference type="InterPro" id="IPR010562">
    <property type="entry name" value="Haemolymph_juvenile_hormone-bd"/>
</dbReference>
<dbReference type="PANTHER" id="PTHR47112">
    <property type="entry name" value="PX DOMAIN-CONTAINING PROTEIN"/>
    <property type="match status" value="1"/>
</dbReference>
<dbReference type="Gene3D" id="3.15.10.30">
    <property type="entry name" value="Haemolymph juvenile hormone binding protein"/>
    <property type="match status" value="1"/>
</dbReference>
<organism evidence="1 2">
    <name type="scientific">Oceanospirillum sediminis</name>
    <dbReference type="NCBI Taxonomy" id="2760088"/>
    <lineage>
        <taxon>Bacteria</taxon>
        <taxon>Pseudomonadati</taxon>
        <taxon>Pseudomonadota</taxon>
        <taxon>Gammaproteobacteria</taxon>
        <taxon>Oceanospirillales</taxon>
        <taxon>Oceanospirillaceae</taxon>
        <taxon>Oceanospirillum</taxon>
    </lineage>
</organism>
<dbReference type="Proteomes" id="UP000565262">
    <property type="component" value="Unassembled WGS sequence"/>
</dbReference>
<dbReference type="InterPro" id="IPR038765">
    <property type="entry name" value="Papain-like_cys_pep_sf"/>
</dbReference>
<accession>A0A839INU3</accession>
<gene>
    <name evidence="1" type="ORF">H4O21_05910</name>
</gene>
<sequence>MNGQAGSSHSLHDFFTENLEMLSGVIRQGYQNGKINIPPLDPFTVDAEVNEQVALKKVNMSVRIGQPTLTGLATLQPESNVHLDLPNRKVNIDLRFSDIKLSSDDFHLKGNYKVLLLKHNLKSDGSFNIRAKDIKLKISLKLAVSESGSGISLDSASCDIKDLDFKLEDSYALSKLLPLFKSRFETLIAKAVGSKLAYFIDVRLHQVCTEHAAVIARLEGLYKLKKQQGSTHNPPRLLQGLDGVGQLPFPMFWQVPAIDTNTAPKVSLDNLLEEARTGDLILFAGSYPSSLRIRRLTQSRYSHVVVVIKESDIADGRACIWQATSSTHHGVLRDMEAKSGIQLNYLEDMLRDYRHEDANSVICYRKAVQTGASSAIARDNWPEVKGFIESMDGKPYTDDMDGLYIMGLMEVDNPNKSDYFCAGLVAETLMKMQLLDTEFVQYQYAPRDFSELQTALPLLQPGMHYGAETVIEDI</sequence>
<dbReference type="Pfam" id="PF06585">
    <property type="entry name" value="JHBP"/>
    <property type="match status" value="1"/>
</dbReference>
<dbReference type="InterPro" id="IPR038606">
    <property type="entry name" value="To_sf"/>
</dbReference>
<dbReference type="Gene3D" id="3.90.1720.10">
    <property type="entry name" value="endopeptidase domain like (from Nostoc punctiforme)"/>
    <property type="match status" value="1"/>
</dbReference>
<dbReference type="InterPro" id="IPR017943">
    <property type="entry name" value="Bactericidal_perm-incr_a/b_dom"/>
</dbReference>
<dbReference type="SUPFAM" id="SSF54001">
    <property type="entry name" value="Cysteine proteinases"/>
    <property type="match status" value="1"/>
</dbReference>
<dbReference type="RefSeq" id="WP_182807918.1">
    <property type="nucleotide sequence ID" value="NZ_JACJFM010000005.1"/>
</dbReference>
<dbReference type="SUPFAM" id="SSF55394">
    <property type="entry name" value="Bactericidal permeability-increasing protein, BPI"/>
    <property type="match status" value="1"/>
</dbReference>
<reference evidence="1 2" key="1">
    <citation type="submission" date="2020-08" db="EMBL/GenBank/DDBJ databases">
        <title>Oceanospirillum sp. nov. isolated from marine sediment.</title>
        <authorList>
            <person name="Ji X."/>
        </authorList>
    </citation>
    <scope>NUCLEOTIDE SEQUENCE [LARGE SCALE GENOMIC DNA]</scope>
    <source>
        <strain evidence="1 2">D5</strain>
    </source>
</reference>
<dbReference type="AlphaFoldDB" id="A0A839INU3"/>
<proteinExistence type="predicted"/>
<name>A0A839INU3_9GAMM</name>
<protein>
    <submittedName>
        <fullName evidence="1">JHBP domain-containing protein</fullName>
    </submittedName>
</protein>
<comment type="caution">
    <text evidence="1">The sequence shown here is derived from an EMBL/GenBank/DDBJ whole genome shotgun (WGS) entry which is preliminary data.</text>
</comment>
<dbReference type="EMBL" id="JACJFM010000005">
    <property type="protein sequence ID" value="MBB1486137.1"/>
    <property type="molecule type" value="Genomic_DNA"/>
</dbReference>
<dbReference type="PANTHER" id="PTHR47112:SF1">
    <property type="entry name" value="PX DOMAIN-CONTAINING PROTEIN"/>
    <property type="match status" value="1"/>
</dbReference>
<evidence type="ECO:0000313" key="1">
    <source>
        <dbReference type="EMBL" id="MBB1486137.1"/>
    </source>
</evidence>